<accession>A0A1M6Q9Z3</accession>
<evidence type="ECO:0000313" key="3">
    <source>
        <dbReference type="EMBL" id="SHK16975.1"/>
    </source>
</evidence>
<evidence type="ECO:0000313" key="4">
    <source>
        <dbReference type="Proteomes" id="UP000184275"/>
    </source>
</evidence>
<sequence length="201" mass="21823">MNFKKNLCFLLTSAAFLFSFLFLVACGQNESAKQEPLQCHKKYVLLSWPDSAYVASLDSILQAEPLKASADSEKTQLTIYSGAIPTIRLPGQKAAQADSKEKRSGGISSATPRSSAKSAESFADNFTNALNAMLSDPTNVANSKIVHAKQGEDLFALLSRAYGKNANKLPRFYTLSALQSVNPGIRLEHLNEGDPVRIPKI</sequence>
<gene>
    <name evidence="3" type="ORF">SAMN05720469_1029</name>
</gene>
<feature type="chain" id="PRO_5009920287" description="LysM domain-containing protein" evidence="2">
    <location>
        <begin position="26"/>
        <end position="201"/>
    </location>
</feature>
<dbReference type="PROSITE" id="PS51257">
    <property type="entry name" value="PROKAR_LIPOPROTEIN"/>
    <property type="match status" value="1"/>
</dbReference>
<evidence type="ECO:0000256" key="1">
    <source>
        <dbReference type="SAM" id="MobiDB-lite"/>
    </source>
</evidence>
<evidence type="ECO:0008006" key="5">
    <source>
        <dbReference type="Google" id="ProtNLM"/>
    </source>
</evidence>
<feature type="region of interest" description="Disordered" evidence="1">
    <location>
        <begin position="91"/>
        <end position="118"/>
    </location>
</feature>
<proteinExistence type="predicted"/>
<dbReference type="RefSeq" id="WP_073301962.1">
    <property type="nucleotide sequence ID" value="NZ_FRAW01000002.1"/>
</dbReference>
<feature type="compositionally biased region" description="Polar residues" evidence="1">
    <location>
        <begin position="106"/>
        <end position="118"/>
    </location>
</feature>
<keyword evidence="2" id="KW-0732">Signal</keyword>
<dbReference type="AlphaFoldDB" id="A0A1M6Q9Z3"/>
<dbReference type="Proteomes" id="UP000184275">
    <property type="component" value="Unassembled WGS sequence"/>
</dbReference>
<name>A0A1M6Q9Z3_9BACT</name>
<dbReference type="EMBL" id="FRAW01000002">
    <property type="protein sequence ID" value="SHK16975.1"/>
    <property type="molecule type" value="Genomic_DNA"/>
</dbReference>
<reference evidence="4" key="1">
    <citation type="submission" date="2016-11" db="EMBL/GenBank/DDBJ databases">
        <authorList>
            <person name="Varghese N."/>
            <person name="Submissions S."/>
        </authorList>
    </citation>
    <scope>NUCLEOTIDE SEQUENCE [LARGE SCALE GENOMIC DNA]</scope>
    <source>
        <strain evidence="4">UWOS</strain>
    </source>
</reference>
<keyword evidence="4" id="KW-1185">Reference proteome</keyword>
<protein>
    <recommendedName>
        <fullName evidence="5">LysM domain-containing protein</fullName>
    </recommendedName>
</protein>
<organism evidence="3 4">
    <name type="scientific">Fibrobacter intestinalis</name>
    <dbReference type="NCBI Taxonomy" id="28122"/>
    <lineage>
        <taxon>Bacteria</taxon>
        <taxon>Pseudomonadati</taxon>
        <taxon>Fibrobacterota</taxon>
        <taxon>Fibrobacteria</taxon>
        <taxon>Fibrobacterales</taxon>
        <taxon>Fibrobacteraceae</taxon>
        <taxon>Fibrobacter</taxon>
    </lineage>
</organism>
<feature type="signal peptide" evidence="2">
    <location>
        <begin position="1"/>
        <end position="25"/>
    </location>
</feature>
<evidence type="ECO:0000256" key="2">
    <source>
        <dbReference type="SAM" id="SignalP"/>
    </source>
</evidence>